<dbReference type="Pfam" id="PF07690">
    <property type="entry name" value="MFS_1"/>
    <property type="match status" value="1"/>
</dbReference>
<evidence type="ECO:0000256" key="2">
    <source>
        <dbReference type="ARBA" id="ARBA00022989"/>
    </source>
</evidence>
<evidence type="ECO:0000256" key="1">
    <source>
        <dbReference type="ARBA" id="ARBA00022692"/>
    </source>
</evidence>
<accession>A0A1F5A816</accession>
<organism evidence="6 7">
    <name type="scientific">Candidatus Sediminicultor quintus</name>
    <dbReference type="NCBI Taxonomy" id="1797291"/>
    <lineage>
        <taxon>Bacteria</taxon>
        <taxon>Pseudomonadati</taxon>
        <taxon>Atribacterota</taxon>
        <taxon>Candidatus Phoenicimicrobiia</taxon>
        <taxon>Candidatus Pheonicimicrobiales</taxon>
        <taxon>Candidatus Phoenicimicrobiaceae</taxon>
        <taxon>Candidatus Sediminicultor</taxon>
    </lineage>
</organism>
<sequence length="424" mass="46113">MDKVNRLDSELHGERKVREYIITRWSIPFAGFLLALMGGFSYAWGVFIIPMEERFGWTKAEATLPFTVFVLIFALFMIPAGRLQDKIGPRRVSAVGAVLFFVSYGLAALVDRFPYPWWLVVTYSLIGGIACGLTYACVAPPARKWFPDKPGLAISFGVMGFGLAALVFAPLKAEYLIPIYGIEGTFFIIAIITSVICLFAAWLIRNPPAGWTPSEWETGNEVGKTTMVRQESTPKEMLRNPIFMIMWLAMALVCAGGLICIGLIPSYGNLILGLTPTKAALAISIFAGFNGFGRPVAGFLGDKFGIVWVMILTYIIQTITFLFFHIFAVSSPTLYIASALLGWGYAVTLALFPTLTSICFGVKHLGINYGIVITAFGIGGLAPAVGSWIFDITGSYTPAFLSAGIMAGIGMVLCVVLKKKYALS</sequence>
<dbReference type="InterPro" id="IPR011701">
    <property type="entry name" value="MFS"/>
</dbReference>
<dbReference type="Gene3D" id="1.20.1250.20">
    <property type="entry name" value="MFS general substrate transporter like domains"/>
    <property type="match status" value="2"/>
</dbReference>
<keyword evidence="1 4" id="KW-0812">Transmembrane</keyword>
<feature type="transmembrane region" description="Helical" evidence="4">
    <location>
        <begin position="270"/>
        <end position="292"/>
    </location>
</feature>
<evidence type="ECO:0000256" key="4">
    <source>
        <dbReference type="SAM" id="Phobius"/>
    </source>
</evidence>
<feature type="transmembrane region" description="Helical" evidence="4">
    <location>
        <begin position="396"/>
        <end position="417"/>
    </location>
</feature>
<dbReference type="InterPro" id="IPR036259">
    <property type="entry name" value="MFS_trans_sf"/>
</dbReference>
<evidence type="ECO:0000256" key="3">
    <source>
        <dbReference type="ARBA" id="ARBA00023136"/>
    </source>
</evidence>
<evidence type="ECO:0000313" key="6">
    <source>
        <dbReference type="EMBL" id="OGD13987.1"/>
    </source>
</evidence>
<feature type="transmembrane region" description="Helical" evidence="4">
    <location>
        <begin position="304"/>
        <end position="328"/>
    </location>
</feature>
<feature type="transmembrane region" description="Helical" evidence="4">
    <location>
        <begin position="62"/>
        <end position="80"/>
    </location>
</feature>
<dbReference type="InterPro" id="IPR050327">
    <property type="entry name" value="Proton-linked_MCT"/>
</dbReference>
<evidence type="ECO:0000259" key="5">
    <source>
        <dbReference type="PROSITE" id="PS50850"/>
    </source>
</evidence>
<comment type="caution">
    <text evidence="6">The sequence shown here is derived from an EMBL/GenBank/DDBJ whole genome shotgun (WGS) entry which is preliminary data.</text>
</comment>
<keyword evidence="2 4" id="KW-1133">Transmembrane helix</keyword>
<reference evidence="6 7" key="1">
    <citation type="journal article" date="2016" name="Nat. Commun.">
        <title>Thousands of microbial genomes shed light on interconnected biogeochemical processes in an aquifer system.</title>
        <authorList>
            <person name="Anantharaman K."/>
            <person name="Brown C.T."/>
            <person name="Hug L.A."/>
            <person name="Sharon I."/>
            <person name="Castelle C.J."/>
            <person name="Probst A.J."/>
            <person name="Thomas B.C."/>
            <person name="Singh A."/>
            <person name="Wilkins M.J."/>
            <person name="Karaoz U."/>
            <person name="Brodie E.L."/>
            <person name="Williams K.H."/>
            <person name="Hubbard S.S."/>
            <person name="Banfield J.F."/>
        </authorList>
    </citation>
    <scope>NUCLEOTIDE SEQUENCE [LARGE SCALE GENOMIC DNA]</scope>
</reference>
<dbReference type="STRING" id="1797291.A2V47_07160"/>
<feature type="transmembrane region" description="Helical" evidence="4">
    <location>
        <begin position="334"/>
        <end position="355"/>
    </location>
</feature>
<protein>
    <recommendedName>
        <fullName evidence="5">Major facilitator superfamily (MFS) profile domain-containing protein</fullName>
    </recommendedName>
</protein>
<name>A0A1F5A816_9BACT</name>
<feature type="transmembrane region" description="Helical" evidence="4">
    <location>
        <begin position="116"/>
        <end position="138"/>
    </location>
</feature>
<feature type="transmembrane region" description="Helical" evidence="4">
    <location>
        <begin position="25"/>
        <end position="50"/>
    </location>
</feature>
<feature type="transmembrane region" description="Helical" evidence="4">
    <location>
        <begin position="177"/>
        <end position="204"/>
    </location>
</feature>
<keyword evidence="3 4" id="KW-0472">Membrane</keyword>
<feature type="domain" description="Major facilitator superfamily (MFS) profile" evidence="5">
    <location>
        <begin position="23"/>
        <end position="422"/>
    </location>
</feature>
<dbReference type="GO" id="GO:0022857">
    <property type="term" value="F:transmembrane transporter activity"/>
    <property type="evidence" value="ECO:0007669"/>
    <property type="project" value="InterPro"/>
</dbReference>
<dbReference type="InterPro" id="IPR020846">
    <property type="entry name" value="MFS_dom"/>
</dbReference>
<feature type="transmembrane region" description="Helical" evidence="4">
    <location>
        <begin position="367"/>
        <end position="390"/>
    </location>
</feature>
<feature type="transmembrane region" description="Helical" evidence="4">
    <location>
        <begin position="92"/>
        <end position="110"/>
    </location>
</feature>
<gene>
    <name evidence="6" type="ORF">A2V47_07160</name>
</gene>
<feature type="transmembrane region" description="Helical" evidence="4">
    <location>
        <begin position="150"/>
        <end position="171"/>
    </location>
</feature>
<dbReference type="AlphaFoldDB" id="A0A1F5A816"/>
<evidence type="ECO:0000313" key="7">
    <source>
        <dbReference type="Proteomes" id="UP000177701"/>
    </source>
</evidence>
<proteinExistence type="predicted"/>
<dbReference type="PROSITE" id="PS50850">
    <property type="entry name" value="MFS"/>
    <property type="match status" value="1"/>
</dbReference>
<dbReference type="EMBL" id="MEYH01000095">
    <property type="protein sequence ID" value="OGD13987.1"/>
    <property type="molecule type" value="Genomic_DNA"/>
</dbReference>
<feature type="transmembrane region" description="Helical" evidence="4">
    <location>
        <begin position="242"/>
        <end position="264"/>
    </location>
</feature>
<dbReference type="SUPFAM" id="SSF103473">
    <property type="entry name" value="MFS general substrate transporter"/>
    <property type="match status" value="1"/>
</dbReference>
<dbReference type="Proteomes" id="UP000177701">
    <property type="component" value="Unassembled WGS sequence"/>
</dbReference>
<dbReference type="CDD" id="cd17353">
    <property type="entry name" value="MFS_OFA_like"/>
    <property type="match status" value="1"/>
</dbReference>
<dbReference type="PANTHER" id="PTHR11360:SF304">
    <property type="entry name" value="MFS DOMAIN-CONTAINING PROTEIN"/>
    <property type="match status" value="1"/>
</dbReference>
<dbReference type="PANTHER" id="PTHR11360">
    <property type="entry name" value="MONOCARBOXYLATE TRANSPORTER"/>
    <property type="match status" value="1"/>
</dbReference>